<comment type="caution">
    <text evidence="11">The sequence shown here is derived from an EMBL/GenBank/DDBJ whole genome shotgun (WGS) entry which is preliminary data.</text>
</comment>
<evidence type="ECO:0000259" key="9">
    <source>
        <dbReference type="PROSITE" id="PS50893"/>
    </source>
</evidence>
<protein>
    <recommendedName>
        <fullName evidence="13">Multidrug resistance-associated protein lethal(2)03659</fullName>
    </recommendedName>
</protein>
<dbReference type="InterPro" id="IPR017871">
    <property type="entry name" value="ABC_transporter-like_CS"/>
</dbReference>
<feature type="transmembrane region" description="Helical" evidence="8">
    <location>
        <begin position="814"/>
        <end position="838"/>
    </location>
</feature>
<dbReference type="SUPFAM" id="SSF52540">
    <property type="entry name" value="P-loop containing nucleoside triphosphate hydrolases"/>
    <property type="match status" value="2"/>
</dbReference>
<dbReference type="CDD" id="cd03244">
    <property type="entry name" value="ABCC_MRP_domain2"/>
    <property type="match status" value="1"/>
</dbReference>
<dbReference type="Gene3D" id="1.20.1560.10">
    <property type="entry name" value="ABC transporter type 1, transmembrane domain"/>
    <property type="match status" value="2"/>
</dbReference>
<evidence type="ECO:0000256" key="6">
    <source>
        <dbReference type="ARBA" id="ARBA00022989"/>
    </source>
</evidence>
<dbReference type="FunFam" id="1.20.1560.10:FF:000014">
    <property type="entry name" value="Multidrug resistance-associated protein member 4"/>
    <property type="match status" value="1"/>
</dbReference>
<evidence type="ECO:0000256" key="3">
    <source>
        <dbReference type="ARBA" id="ARBA00022692"/>
    </source>
</evidence>
<gene>
    <name evidence="11" type="ORF">MEUPH1_LOCUS17886</name>
</gene>
<organism evidence="11 12">
    <name type="scientific">Macrosiphum euphorbiae</name>
    <name type="common">potato aphid</name>
    <dbReference type="NCBI Taxonomy" id="13131"/>
    <lineage>
        <taxon>Eukaryota</taxon>
        <taxon>Metazoa</taxon>
        <taxon>Ecdysozoa</taxon>
        <taxon>Arthropoda</taxon>
        <taxon>Hexapoda</taxon>
        <taxon>Insecta</taxon>
        <taxon>Pterygota</taxon>
        <taxon>Neoptera</taxon>
        <taxon>Paraneoptera</taxon>
        <taxon>Hemiptera</taxon>
        <taxon>Sternorrhyncha</taxon>
        <taxon>Aphidomorpha</taxon>
        <taxon>Aphidoidea</taxon>
        <taxon>Aphididae</taxon>
        <taxon>Macrosiphini</taxon>
        <taxon>Macrosiphum</taxon>
    </lineage>
</organism>
<dbReference type="PROSITE" id="PS50893">
    <property type="entry name" value="ABC_TRANSPORTER_2"/>
    <property type="match status" value="2"/>
</dbReference>
<dbReference type="PANTHER" id="PTHR24223">
    <property type="entry name" value="ATP-BINDING CASSETTE SUB-FAMILY C"/>
    <property type="match status" value="1"/>
</dbReference>
<evidence type="ECO:0000259" key="10">
    <source>
        <dbReference type="PROSITE" id="PS50929"/>
    </source>
</evidence>
<feature type="domain" description="ABC transmembrane type-1" evidence="10">
    <location>
        <begin position="100"/>
        <end position="376"/>
    </location>
</feature>
<dbReference type="InterPro" id="IPR011527">
    <property type="entry name" value="ABC1_TM_dom"/>
</dbReference>
<evidence type="ECO:0000256" key="5">
    <source>
        <dbReference type="ARBA" id="ARBA00022840"/>
    </source>
</evidence>
<dbReference type="SUPFAM" id="SSF90123">
    <property type="entry name" value="ABC transporter transmembrane region"/>
    <property type="match status" value="2"/>
</dbReference>
<feature type="transmembrane region" description="Helical" evidence="8">
    <location>
        <begin position="98"/>
        <end position="120"/>
    </location>
</feature>
<dbReference type="PROSITE" id="PS50929">
    <property type="entry name" value="ABC_TM1F"/>
    <property type="match status" value="2"/>
</dbReference>
<feature type="transmembrane region" description="Helical" evidence="8">
    <location>
        <begin position="220"/>
        <end position="236"/>
    </location>
</feature>
<accession>A0AAV0X3X3</accession>
<feature type="transmembrane region" description="Helical" evidence="8">
    <location>
        <begin position="342"/>
        <end position="367"/>
    </location>
</feature>
<keyword evidence="2" id="KW-0813">Transport</keyword>
<feature type="domain" description="ABC transporter" evidence="9">
    <location>
        <begin position="1093"/>
        <end position="1324"/>
    </location>
</feature>
<dbReference type="GO" id="GO:0016887">
    <property type="term" value="F:ATP hydrolysis activity"/>
    <property type="evidence" value="ECO:0007669"/>
    <property type="project" value="InterPro"/>
</dbReference>
<evidence type="ECO:0000313" key="12">
    <source>
        <dbReference type="Proteomes" id="UP001160148"/>
    </source>
</evidence>
<keyword evidence="7 8" id="KW-0472">Membrane</keyword>
<evidence type="ECO:0000256" key="1">
    <source>
        <dbReference type="ARBA" id="ARBA00004141"/>
    </source>
</evidence>
<dbReference type="InterPro" id="IPR050173">
    <property type="entry name" value="ABC_transporter_C-like"/>
</dbReference>
<dbReference type="CDD" id="cd03250">
    <property type="entry name" value="ABCC_MRP_domain1"/>
    <property type="match status" value="1"/>
</dbReference>
<keyword evidence="12" id="KW-1185">Reference proteome</keyword>
<evidence type="ECO:0000313" key="11">
    <source>
        <dbReference type="EMBL" id="CAI6362857.1"/>
    </source>
</evidence>
<dbReference type="Pfam" id="PF00005">
    <property type="entry name" value="ABC_tran"/>
    <property type="match status" value="2"/>
</dbReference>
<dbReference type="InterPro" id="IPR027417">
    <property type="entry name" value="P-loop_NTPase"/>
</dbReference>
<dbReference type="InterPro" id="IPR003439">
    <property type="entry name" value="ABC_transporter-like_ATP-bd"/>
</dbReference>
<dbReference type="FunFam" id="3.40.50.300:FF:000482">
    <property type="entry name" value="Multidrug resistance-associated protein member 4"/>
    <property type="match status" value="1"/>
</dbReference>
<dbReference type="PROSITE" id="PS00211">
    <property type="entry name" value="ABC_TRANSPORTER_1"/>
    <property type="match status" value="2"/>
</dbReference>
<keyword evidence="5" id="KW-0067">ATP-binding</keyword>
<dbReference type="SMART" id="SM00382">
    <property type="entry name" value="AAA"/>
    <property type="match status" value="2"/>
</dbReference>
<keyword evidence="4" id="KW-0547">Nucleotide-binding</keyword>
<dbReference type="FunFam" id="1.20.1560.10:FF:000026">
    <property type="entry name" value="Multidrug resistance-associated protein lethal(2)03659"/>
    <property type="match status" value="1"/>
</dbReference>
<feature type="transmembrane region" description="Helical" evidence="8">
    <location>
        <begin position="140"/>
        <end position="157"/>
    </location>
</feature>
<sequence length="1376" mass="155009">MNRSITDDNGEIKRPLNPRSNANIFEIITYGWMLNLFKTGQNRDLDETDLYTTLDDQISSSLGDKLEKEWRLELTNAYSANRTPSLLRALIKIFGYEYIFIGCIFAINDIIFRVSGPLLVGGLLAYFNPDGSNTTDLKHAYMYASGIVCSLLIAMILKHSSIQENLQCAMKMRVACCSIIFRKALCLSQTALGETTVGQVINLISNDVGRFDTALTSMHYIWIGPLLTTVVIYFLWHEIGVSSLIGVSGFLFFIPLQCLLGEKTSEYRLKTAKITDERIRLMNEIISGIQIIKMYTWEKPFAKLIEHTRKKEMKQIRRTSFLGILTFAIQVVQAKLQMFISILSFMLLGNNISIRKVFVLAAFFSLLQQPMTRFFGRGLAQLAELKISLKRIQNFMLLEEKDSKIPNLSTSAVKPFTIGVIKSDLHTDNVDINQNTEFVNSFGIVFSNASAKWTNIQTCNTLENINLNIIPGRLVAIIGPVGAGKSSLLQAVLRELPLSSGKISVCGKVSYASQEPWLFAGTVQQNILFGLPMDKERYNQVISVCALKTDFKQFPHGDRTLVGERGVTLSGGQRSRINVARAIYKQADIYLLDDPLSAVDSKVGRHLFEKCIKDYLKEKTCVLITHQVQYLTDVDQIILMDNGSIIAEGSYQELQATAFEFAKSLGSSDDTGTNELEKHTNNNLNAHNMVSTSLCSNKSISSSHNDVNVSGALAAKSKNTDKIRSYGRVSIDVYRSYLSANGSVFKVFLVLFCFILTQVLASGVDYWISFWITREEYILHNTISYNISNNNGTLSSSDSFTTLLFSSNFRQNCVILYAVILFFLIVTIIVRCVTYVLFCTRASINVHNQMFDRFIKATMLFFNTRSSGDMLNRFSKDIGAVDDMLPYVLFDCLQLAMLLLGIIFIVLFVNIYLMIPTCIMVVIFYKIRVFNLPTARSIKRLEGITRSPVFAHMKETLRGLTTIRAYKVEQILINEFDEHQDLHSSAWNLYICANQAFGLWLDLVSITYIGIVIFSFFAVENDHGGNIGLTITQTITLTSIIQWGVRQLSVLENQMTSVERILEYTDLPQEADFQSPSEKAPPNEWPFSGKIEFRNFNLRYSLDSPYVLKNLNFQIQPMEKIGIVGRTGAGKSSIIGALFRFALNEGSIIIDDVEIHKLGLHDLRSKFSIIPQEPVLFSGTMRTNLDPFDEYPDLVLWNALDEVELKTVVERLPSGLNSKMSAFGSNFSVGQRQLLCLARAIVRNNKIIILDEATANVDPQTDVLIQNTIRNKFKLCTVLTIAHRLNTIMDSERVLVMDAGTVVEFDHPYNLLKNKDGFLYKMVEQTGIITSELLHTMASEVLSIVSDSVDDRRLSMCFCMIVIFNYRGSGPDRSDI</sequence>
<evidence type="ECO:0000256" key="4">
    <source>
        <dbReference type="ARBA" id="ARBA00022741"/>
    </source>
</evidence>
<feature type="transmembrane region" description="Helical" evidence="8">
    <location>
        <begin position="911"/>
        <end position="930"/>
    </location>
</feature>
<comment type="subcellular location">
    <subcellularLocation>
        <location evidence="1">Membrane</location>
        <topology evidence="1">Multi-pass membrane protein</topology>
    </subcellularLocation>
</comment>
<evidence type="ECO:0000256" key="7">
    <source>
        <dbReference type="ARBA" id="ARBA00023136"/>
    </source>
</evidence>
<dbReference type="GO" id="GO:0140359">
    <property type="term" value="F:ABC-type transporter activity"/>
    <property type="evidence" value="ECO:0007669"/>
    <property type="project" value="InterPro"/>
</dbReference>
<dbReference type="GO" id="GO:0005524">
    <property type="term" value="F:ATP binding"/>
    <property type="evidence" value="ECO:0007669"/>
    <property type="project" value="UniProtKB-KW"/>
</dbReference>
<keyword evidence="6 8" id="KW-1133">Transmembrane helix</keyword>
<dbReference type="Proteomes" id="UP001160148">
    <property type="component" value="Unassembled WGS sequence"/>
</dbReference>
<dbReference type="PANTHER" id="PTHR24223:SF448">
    <property type="entry name" value="FI20146P1-RELATED"/>
    <property type="match status" value="1"/>
</dbReference>
<reference evidence="11 12" key="1">
    <citation type="submission" date="2023-01" db="EMBL/GenBank/DDBJ databases">
        <authorList>
            <person name="Whitehead M."/>
        </authorList>
    </citation>
    <scope>NUCLEOTIDE SEQUENCE [LARGE SCALE GENOMIC DNA]</scope>
</reference>
<feature type="transmembrane region" description="Helical" evidence="8">
    <location>
        <begin position="884"/>
        <end position="905"/>
    </location>
</feature>
<dbReference type="EMBL" id="CARXXK010000003">
    <property type="protein sequence ID" value="CAI6362857.1"/>
    <property type="molecule type" value="Genomic_DNA"/>
</dbReference>
<name>A0AAV0X3X3_9HEMI</name>
<keyword evidence="3 8" id="KW-0812">Transmembrane</keyword>
<feature type="transmembrane region" description="Helical" evidence="8">
    <location>
        <begin position="744"/>
        <end position="768"/>
    </location>
</feature>
<evidence type="ECO:0000256" key="8">
    <source>
        <dbReference type="SAM" id="Phobius"/>
    </source>
</evidence>
<dbReference type="Gene3D" id="3.40.50.300">
    <property type="entry name" value="P-loop containing nucleotide triphosphate hydrolases"/>
    <property type="match status" value="2"/>
</dbReference>
<feature type="domain" description="ABC transmembrane type-1" evidence="10">
    <location>
        <begin position="748"/>
        <end position="1060"/>
    </location>
</feature>
<feature type="transmembrane region" description="Helical" evidence="8">
    <location>
        <begin position="999"/>
        <end position="1019"/>
    </location>
</feature>
<dbReference type="InterPro" id="IPR003593">
    <property type="entry name" value="AAA+_ATPase"/>
</dbReference>
<evidence type="ECO:0000256" key="2">
    <source>
        <dbReference type="ARBA" id="ARBA00022448"/>
    </source>
</evidence>
<dbReference type="Pfam" id="PF00664">
    <property type="entry name" value="ABC_membrane"/>
    <property type="match status" value="2"/>
</dbReference>
<evidence type="ECO:0008006" key="13">
    <source>
        <dbReference type="Google" id="ProtNLM"/>
    </source>
</evidence>
<dbReference type="GO" id="GO:0016020">
    <property type="term" value="C:membrane"/>
    <property type="evidence" value="ECO:0007669"/>
    <property type="project" value="UniProtKB-SubCell"/>
</dbReference>
<feature type="domain" description="ABC transporter" evidence="9">
    <location>
        <begin position="444"/>
        <end position="667"/>
    </location>
</feature>
<proteinExistence type="predicted"/>
<dbReference type="FunFam" id="3.40.50.300:FF:000163">
    <property type="entry name" value="Multidrug resistance-associated protein member 4"/>
    <property type="match status" value="1"/>
</dbReference>
<dbReference type="InterPro" id="IPR036640">
    <property type="entry name" value="ABC1_TM_sf"/>
</dbReference>
<feature type="transmembrane region" description="Helical" evidence="8">
    <location>
        <begin position="242"/>
        <end position="260"/>
    </location>
</feature>
<feature type="transmembrane region" description="Helical" evidence="8">
    <location>
        <begin position="319"/>
        <end position="336"/>
    </location>
</feature>